<dbReference type="Gramene" id="AET1Gv20634300.2">
    <property type="protein sequence ID" value="AET1Gv20634300.2"/>
    <property type="gene ID" value="AET1Gv20634300"/>
</dbReference>
<dbReference type="CDD" id="cd22911">
    <property type="entry name" value="HFD_H3"/>
    <property type="match status" value="1"/>
</dbReference>
<dbReference type="Proteomes" id="UP000015105">
    <property type="component" value="Chromosome 1D"/>
</dbReference>
<evidence type="ECO:0000256" key="5">
    <source>
        <dbReference type="ARBA" id="ARBA00022553"/>
    </source>
</evidence>
<dbReference type="FunFam" id="1.10.20.10:FF:000078">
    <property type="entry name" value="Histone H3"/>
    <property type="match status" value="1"/>
</dbReference>
<dbReference type="PANTHER" id="PTHR11426">
    <property type="entry name" value="HISTONE H3"/>
    <property type="match status" value="1"/>
</dbReference>
<evidence type="ECO:0000256" key="8">
    <source>
        <dbReference type="ARBA" id="ARBA00023269"/>
    </source>
</evidence>
<feature type="region of interest" description="Disordered" evidence="9">
    <location>
        <begin position="46"/>
        <end position="103"/>
    </location>
</feature>
<keyword evidence="4" id="KW-0158">Chromosome</keyword>
<keyword evidence="5" id="KW-0597">Phosphoprotein</keyword>
<dbReference type="InterPro" id="IPR007125">
    <property type="entry name" value="H2A/H2B/H3"/>
</dbReference>
<evidence type="ECO:0000256" key="1">
    <source>
        <dbReference type="ARBA" id="ARBA00004123"/>
    </source>
</evidence>
<dbReference type="PROSITE" id="PS00959">
    <property type="entry name" value="HISTONE_H3_2"/>
    <property type="match status" value="1"/>
</dbReference>
<keyword evidence="8" id="KW-0544">Nucleosome core</keyword>
<reference evidence="11" key="4">
    <citation type="submission" date="2019-03" db="UniProtKB">
        <authorList>
            <consortium name="EnsemblPlants"/>
        </authorList>
    </citation>
    <scope>IDENTIFICATION</scope>
</reference>
<dbReference type="GO" id="GO:0030527">
    <property type="term" value="F:structural constituent of chromatin"/>
    <property type="evidence" value="ECO:0007669"/>
    <property type="project" value="InterPro"/>
</dbReference>
<dbReference type="Pfam" id="PF00125">
    <property type="entry name" value="Histone"/>
    <property type="match status" value="1"/>
</dbReference>
<dbReference type="EnsemblPlants" id="AET1Gv20634300.2">
    <property type="protein sequence ID" value="AET1Gv20634300.2"/>
    <property type="gene ID" value="AET1Gv20634300"/>
</dbReference>
<evidence type="ECO:0000256" key="7">
    <source>
        <dbReference type="ARBA" id="ARBA00023242"/>
    </source>
</evidence>
<feature type="region of interest" description="Disordered" evidence="9">
    <location>
        <begin position="1"/>
        <end position="22"/>
    </location>
</feature>
<dbReference type="GO" id="GO:0003677">
    <property type="term" value="F:DNA binding"/>
    <property type="evidence" value="ECO:0007669"/>
    <property type="project" value="UniProtKB-KW"/>
</dbReference>
<dbReference type="InterPro" id="IPR009072">
    <property type="entry name" value="Histone-fold"/>
</dbReference>
<keyword evidence="6" id="KW-0238">DNA-binding</keyword>
<evidence type="ECO:0000259" key="10">
    <source>
        <dbReference type="Pfam" id="PF00125"/>
    </source>
</evidence>
<dbReference type="AlphaFoldDB" id="A0A452Z4Y6"/>
<keyword evidence="12" id="KW-1185">Reference proteome</keyword>
<comment type="subcellular location">
    <subcellularLocation>
        <location evidence="2">Chromosome</location>
    </subcellularLocation>
    <subcellularLocation>
        <location evidence="1">Nucleus</location>
    </subcellularLocation>
</comment>
<sequence>RKAKLTRPPLQNPPLARRRRAPPSSLYLIPSLPFFLFTPPPNLQARATASSASTSRRISDMARTKQTARKSTGGKAPRKQLATKAARKSAPATGGVKKPHRFRPGTVALREIRKYQKSTELLIRKLPFQRLVREIAQDFKTDLRFQSSAVSALQEAAEAYLVGLFEDTNLCAIHAKRVTIMPKDIQLARRIRGERA</sequence>
<dbReference type="GO" id="GO:0005634">
    <property type="term" value="C:nucleus"/>
    <property type="evidence" value="ECO:0007669"/>
    <property type="project" value="UniProtKB-SubCell"/>
</dbReference>
<dbReference type="SUPFAM" id="SSF47113">
    <property type="entry name" value="Histone-fold"/>
    <property type="match status" value="1"/>
</dbReference>
<proteinExistence type="inferred from homology"/>
<feature type="compositionally biased region" description="Low complexity" evidence="9">
    <location>
        <begin position="46"/>
        <end position="56"/>
    </location>
</feature>
<evidence type="ECO:0000256" key="4">
    <source>
        <dbReference type="ARBA" id="ARBA00022454"/>
    </source>
</evidence>
<organism evidence="11 12">
    <name type="scientific">Aegilops tauschii subsp. strangulata</name>
    <name type="common">Goatgrass</name>
    <dbReference type="NCBI Taxonomy" id="200361"/>
    <lineage>
        <taxon>Eukaryota</taxon>
        <taxon>Viridiplantae</taxon>
        <taxon>Streptophyta</taxon>
        <taxon>Embryophyta</taxon>
        <taxon>Tracheophyta</taxon>
        <taxon>Spermatophyta</taxon>
        <taxon>Magnoliopsida</taxon>
        <taxon>Liliopsida</taxon>
        <taxon>Poales</taxon>
        <taxon>Poaceae</taxon>
        <taxon>BOP clade</taxon>
        <taxon>Pooideae</taxon>
        <taxon>Triticodae</taxon>
        <taxon>Triticeae</taxon>
        <taxon>Triticinae</taxon>
        <taxon>Aegilops</taxon>
    </lineage>
</organism>
<dbReference type="PROSITE" id="PS00322">
    <property type="entry name" value="HISTONE_H3_1"/>
    <property type="match status" value="1"/>
</dbReference>
<evidence type="ECO:0000313" key="11">
    <source>
        <dbReference type="EnsemblPlants" id="AET1Gv20634300.2"/>
    </source>
</evidence>
<name>A0A452Z4Y6_AEGTS</name>
<reference evidence="11" key="3">
    <citation type="journal article" date="2017" name="Nature">
        <title>Genome sequence of the progenitor of the wheat D genome Aegilops tauschii.</title>
        <authorList>
            <person name="Luo M.C."/>
            <person name="Gu Y.Q."/>
            <person name="Puiu D."/>
            <person name="Wang H."/>
            <person name="Twardziok S.O."/>
            <person name="Deal K.R."/>
            <person name="Huo N."/>
            <person name="Zhu T."/>
            <person name="Wang L."/>
            <person name="Wang Y."/>
            <person name="McGuire P.E."/>
            <person name="Liu S."/>
            <person name="Long H."/>
            <person name="Ramasamy R.K."/>
            <person name="Rodriguez J.C."/>
            <person name="Van S.L."/>
            <person name="Yuan L."/>
            <person name="Wang Z."/>
            <person name="Xia Z."/>
            <person name="Xiao L."/>
            <person name="Anderson O.D."/>
            <person name="Ouyang S."/>
            <person name="Liang Y."/>
            <person name="Zimin A.V."/>
            <person name="Pertea G."/>
            <person name="Qi P."/>
            <person name="Bennetzen J.L."/>
            <person name="Dai X."/>
            <person name="Dawson M.W."/>
            <person name="Muller H.G."/>
            <person name="Kugler K."/>
            <person name="Rivarola-Duarte L."/>
            <person name="Spannagl M."/>
            <person name="Mayer K.F.X."/>
            <person name="Lu F.H."/>
            <person name="Bevan M.W."/>
            <person name="Leroy P."/>
            <person name="Li P."/>
            <person name="You F.M."/>
            <person name="Sun Q."/>
            <person name="Liu Z."/>
            <person name="Lyons E."/>
            <person name="Wicker T."/>
            <person name="Salzberg S.L."/>
            <person name="Devos K.M."/>
            <person name="Dvorak J."/>
        </authorList>
    </citation>
    <scope>NUCLEOTIDE SEQUENCE [LARGE SCALE GENOMIC DNA]</scope>
    <source>
        <strain evidence="11">cv. AL8/78</strain>
    </source>
</reference>
<dbReference type="FunFam" id="1.10.20.10:FF:000044">
    <property type="entry name" value="Histone H3.3"/>
    <property type="match status" value="1"/>
</dbReference>
<dbReference type="InterPro" id="IPR000164">
    <property type="entry name" value="Histone_H3/CENP-A"/>
</dbReference>
<protein>
    <recommendedName>
        <fullName evidence="10">Core Histone H2A/H2B/H3 domain-containing protein</fullName>
    </recommendedName>
</protein>
<reference evidence="12" key="1">
    <citation type="journal article" date="2014" name="Science">
        <title>Ancient hybridizations among the ancestral genomes of bread wheat.</title>
        <authorList>
            <consortium name="International Wheat Genome Sequencing Consortium,"/>
            <person name="Marcussen T."/>
            <person name="Sandve S.R."/>
            <person name="Heier L."/>
            <person name="Spannagl M."/>
            <person name="Pfeifer M."/>
            <person name="Jakobsen K.S."/>
            <person name="Wulff B.B."/>
            <person name="Steuernagel B."/>
            <person name="Mayer K.F."/>
            <person name="Olsen O.A."/>
        </authorList>
    </citation>
    <scope>NUCLEOTIDE SEQUENCE [LARGE SCALE GENOMIC DNA]</scope>
    <source>
        <strain evidence="12">cv. AL8/78</strain>
    </source>
</reference>
<feature type="domain" description="Core Histone H2A/H2B/H3" evidence="10">
    <location>
        <begin position="104"/>
        <end position="191"/>
    </location>
</feature>
<reference evidence="12" key="2">
    <citation type="journal article" date="2017" name="Nat. Plants">
        <title>The Aegilops tauschii genome reveals multiple impacts of transposons.</title>
        <authorList>
            <person name="Zhao G."/>
            <person name="Zou C."/>
            <person name="Li K."/>
            <person name="Wang K."/>
            <person name="Li T."/>
            <person name="Gao L."/>
            <person name="Zhang X."/>
            <person name="Wang H."/>
            <person name="Yang Z."/>
            <person name="Liu X."/>
            <person name="Jiang W."/>
            <person name="Mao L."/>
            <person name="Kong X."/>
            <person name="Jiao Y."/>
            <person name="Jia J."/>
        </authorList>
    </citation>
    <scope>NUCLEOTIDE SEQUENCE [LARGE SCALE GENOMIC DNA]</scope>
    <source>
        <strain evidence="12">cv. AL8/78</strain>
    </source>
</reference>
<evidence type="ECO:0000256" key="3">
    <source>
        <dbReference type="ARBA" id="ARBA00010343"/>
    </source>
</evidence>
<dbReference type="Gene3D" id="1.10.20.10">
    <property type="entry name" value="Histone, subunit A"/>
    <property type="match status" value="1"/>
</dbReference>
<evidence type="ECO:0000256" key="6">
    <source>
        <dbReference type="ARBA" id="ARBA00023125"/>
    </source>
</evidence>
<reference evidence="11" key="5">
    <citation type="journal article" date="2021" name="G3 (Bethesda)">
        <title>Aegilops tauschii genome assembly Aet v5.0 features greater sequence contiguity and improved annotation.</title>
        <authorList>
            <person name="Wang L."/>
            <person name="Zhu T."/>
            <person name="Rodriguez J.C."/>
            <person name="Deal K.R."/>
            <person name="Dubcovsky J."/>
            <person name="McGuire P.E."/>
            <person name="Lux T."/>
            <person name="Spannagl M."/>
            <person name="Mayer K.F.X."/>
            <person name="Baldrich P."/>
            <person name="Meyers B.C."/>
            <person name="Huo N."/>
            <person name="Gu Y.Q."/>
            <person name="Zhou H."/>
            <person name="Devos K.M."/>
            <person name="Bennetzen J.L."/>
            <person name="Unver T."/>
            <person name="Budak H."/>
            <person name="Gulick P.J."/>
            <person name="Galiba G."/>
            <person name="Kalapos B."/>
            <person name="Nelson D.R."/>
            <person name="Li P."/>
            <person name="You F.M."/>
            <person name="Luo M.C."/>
            <person name="Dvorak J."/>
        </authorList>
    </citation>
    <scope>NUCLEOTIDE SEQUENCE [LARGE SCALE GENOMIC DNA]</scope>
    <source>
        <strain evidence="11">cv. AL8/78</strain>
    </source>
</reference>
<dbReference type="STRING" id="200361.A0A452Z4Y6"/>
<dbReference type="SMART" id="SM00428">
    <property type="entry name" value="H3"/>
    <property type="match status" value="1"/>
</dbReference>
<evidence type="ECO:0000313" key="12">
    <source>
        <dbReference type="Proteomes" id="UP000015105"/>
    </source>
</evidence>
<dbReference type="GO" id="GO:0000786">
    <property type="term" value="C:nucleosome"/>
    <property type="evidence" value="ECO:0007669"/>
    <property type="project" value="UniProtKB-KW"/>
</dbReference>
<dbReference type="GO" id="GO:0046982">
    <property type="term" value="F:protein heterodimerization activity"/>
    <property type="evidence" value="ECO:0007669"/>
    <property type="project" value="InterPro"/>
</dbReference>
<evidence type="ECO:0000256" key="9">
    <source>
        <dbReference type="SAM" id="MobiDB-lite"/>
    </source>
</evidence>
<comment type="similarity">
    <text evidence="3">Belongs to the histone H3 family.</text>
</comment>
<keyword evidence="7" id="KW-0539">Nucleus</keyword>
<evidence type="ECO:0000256" key="2">
    <source>
        <dbReference type="ARBA" id="ARBA00004286"/>
    </source>
</evidence>
<accession>A0A452Z4Y6</accession>
<dbReference type="PRINTS" id="PR00622">
    <property type="entry name" value="HISTONEH3"/>
</dbReference>